<dbReference type="EMBL" id="CM007892">
    <property type="protein sequence ID" value="OTG32438.1"/>
    <property type="molecule type" value="Genomic_DNA"/>
</dbReference>
<organism evidence="3 4">
    <name type="scientific">Helianthus annuus</name>
    <name type="common">Common sunflower</name>
    <dbReference type="NCBI Taxonomy" id="4232"/>
    <lineage>
        <taxon>Eukaryota</taxon>
        <taxon>Viridiplantae</taxon>
        <taxon>Streptophyta</taxon>
        <taxon>Embryophyta</taxon>
        <taxon>Tracheophyta</taxon>
        <taxon>Spermatophyta</taxon>
        <taxon>Magnoliopsida</taxon>
        <taxon>eudicotyledons</taxon>
        <taxon>Gunneridae</taxon>
        <taxon>Pentapetalae</taxon>
        <taxon>asterids</taxon>
        <taxon>campanulids</taxon>
        <taxon>Asterales</taxon>
        <taxon>Asteraceae</taxon>
        <taxon>Asteroideae</taxon>
        <taxon>Heliantheae alliance</taxon>
        <taxon>Heliantheae</taxon>
        <taxon>Helianthus</taxon>
    </lineage>
</organism>
<reference evidence="4" key="1">
    <citation type="journal article" date="2017" name="Nature">
        <title>The sunflower genome provides insights into oil metabolism, flowering and Asterid evolution.</title>
        <authorList>
            <person name="Badouin H."/>
            <person name="Gouzy J."/>
            <person name="Grassa C.J."/>
            <person name="Murat F."/>
            <person name="Staton S.E."/>
            <person name="Cottret L."/>
            <person name="Lelandais-Briere C."/>
            <person name="Owens G.L."/>
            <person name="Carrere S."/>
            <person name="Mayjonade B."/>
            <person name="Legrand L."/>
            <person name="Gill N."/>
            <person name="Kane N.C."/>
            <person name="Bowers J.E."/>
            <person name="Hubner S."/>
            <person name="Bellec A."/>
            <person name="Berard A."/>
            <person name="Berges H."/>
            <person name="Blanchet N."/>
            <person name="Boniface M.C."/>
            <person name="Brunel D."/>
            <person name="Catrice O."/>
            <person name="Chaidir N."/>
            <person name="Claudel C."/>
            <person name="Donnadieu C."/>
            <person name="Faraut T."/>
            <person name="Fievet G."/>
            <person name="Helmstetter N."/>
            <person name="King M."/>
            <person name="Knapp S.J."/>
            <person name="Lai Z."/>
            <person name="Le Paslier M.C."/>
            <person name="Lippi Y."/>
            <person name="Lorenzon L."/>
            <person name="Mandel J.R."/>
            <person name="Marage G."/>
            <person name="Marchand G."/>
            <person name="Marquand E."/>
            <person name="Bret-Mestries E."/>
            <person name="Morien E."/>
            <person name="Nambeesan S."/>
            <person name="Nguyen T."/>
            <person name="Pegot-Espagnet P."/>
            <person name="Pouilly N."/>
            <person name="Raftis F."/>
            <person name="Sallet E."/>
            <person name="Schiex T."/>
            <person name="Thomas J."/>
            <person name="Vandecasteele C."/>
            <person name="Vares D."/>
            <person name="Vear F."/>
            <person name="Vautrin S."/>
            <person name="Crespi M."/>
            <person name="Mangin B."/>
            <person name="Burke J.M."/>
            <person name="Salse J."/>
            <person name="Munos S."/>
            <person name="Vincourt P."/>
            <person name="Rieseberg L.H."/>
            <person name="Langlade N.B."/>
        </authorList>
    </citation>
    <scope>NUCLEOTIDE SEQUENCE [LARGE SCALE GENOMIC DNA]</scope>
    <source>
        <strain evidence="4">cv. SF193</strain>
    </source>
</reference>
<feature type="compositionally biased region" description="Polar residues" evidence="1">
    <location>
        <begin position="193"/>
        <end position="202"/>
    </location>
</feature>
<feature type="region of interest" description="Disordered" evidence="1">
    <location>
        <begin position="193"/>
        <end position="216"/>
    </location>
</feature>
<accession>A0A251V9Y9</accession>
<dbReference type="Proteomes" id="UP000215914">
    <property type="component" value="Chromosome 3"/>
</dbReference>
<proteinExistence type="predicted"/>
<name>A0A251V9Y9_HELAN</name>
<dbReference type="Pfam" id="PF12043">
    <property type="entry name" value="DUF3527"/>
    <property type="match status" value="1"/>
</dbReference>
<protein>
    <submittedName>
        <fullName evidence="3">Uncharacterized protein</fullName>
    </submittedName>
</protein>
<sequence length="620" mass="70413">MIFSLFQGFLCFECFGITSLRSDHWWVSAIFINNLCFVWLKMQEENLELDFEKYCVVDGSPITVLLSTRDTKIKKKKPKCRNEVLLDQSKEISLRRYRSASCRNVRSTSGVKEAMKRGSVYQSSNELRKMNKIDENGNEGRKKIEFSRSDGLLPFEIFDSLCGPDEGSISSSFLEMSINSIDKQEDKNFQSTPLHKSLSSRLEQPHSPTKVETEVSKTTRFTPFKTMFDPFGKSKSQKSRNTTLRKSLIRDSSDSGYSFNRFKKDSCSSIVSSSSFSCSSPDHVNGVLKLVNKNRTPYFEFLVKNPHDVLVAKTSKTENSNNWEYTFHNSQHKRKVNAKDHKSKDLTKVGQMQVSCYLCTELVNADNLMVTEFVLYDLAQPKKSAPHESKESMDESKVNADLESAAIVIQFPSEKRESLKCNRADMKNDDLFNFSHVKLEKIEPARVSVVIPSANHGLPSDESRGPSPLLDRWRLGGGCDCGGWDIGCPLIVLDDRNIQKEETFKQPVKLFLKGNKENTPALTMKMTEEGQYAVDFHTQLTSLQAFSVCVAILHSTETSISVAHDSHREMLQCDSLRVFVEDEVKHLIDVLVEEDKRKPDKNEIPPSFLVNPPFSPMSRA</sequence>
<dbReference type="AlphaFoldDB" id="A0A251V9Y9"/>
<dbReference type="FunCoup" id="A0A251V9Y9">
    <property type="interactions" value="2142"/>
</dbReference>
<evidence type="ECO:0000313" key="4">
    <source>
        <dbReference type="Proteomes" id="UP000215914"/>
    </source>
</evidence>
<gene>
    <name evidence="3" type="ORF">HannXRQ_Chr03g0086741</name>
</gene>
<feature type="signal peptide" evidence="2">
    <location>
        <begin position="1"/>
        <end position="16"/>
    </location>
</feature>
<dbReference type="PANTHER" id="PTHR31390">
    <property type="entry name" value="EXPRESSED PROTEIN"/>
    <property type="match status" value="1"/>
</dbReference>
<feature type="chain" id="PRO_5012965068" evidence="2">
    <location>
        <begin position="17"/>
        <end position="620"/>
    </location>
</feature>
<dbReference type="PANTHER" id="PTHR31390:SF0">
    <property type="entry name" value="DOMAIN PROTEIN, PUTATIVE (DUF3527)-RELATED"/>
    <property type="match status" value="1"/>
</dbReference>
<evidence type="ECO:0000313" key="3">
    <source>
        <dbReference type="EMBL" id="OTG32438.1"/>
    </source>
</evidence>
<dbReference type="InParanoid" id="A0A251V9Y9"/>
<keyword evidence="2" id="KW-0732">Signal</keyword>
<evidence type="ECO:0000256" key="2">
    <source>
        <dbReference type="SAM" id="SignalP"/>
    </source>
</evidence>
<dbReference type="InterPro" id="IPR021916">
    <property type="entry name" value="DUF3527"/>
</dbReference>
<keyword evidence="4" id="KW-1185">Reference proteome</keyword>
<feature type="region of interest" description="Disordered" evidence="1">
    <location>
        <begin position="597"/>
        <end position="620"/>
    </location>
</feature>
<evidence type="ECO:0000256" key="1">
    <source>
        <dbReference type="SAM" id="MobiDB-lite"/>
    </source>
</evidence>